<comment type="similarity">
    <text evidence="1 2">Belongs to the iron/ascorbate-dependent oxidoreductase family.</text>
</comment>
<dbReference type="Pfam" id="PF03171">
    <property type="entry name" value="2OG-FeII_Oxy"/>
    <property type="match status" value="1"/>
</dbReference>
<evidence type="ECO:0000313" key="6">
    <source>
        <dbReference type="Proteomes" id="UP000327118"/>
    </source>
</evidence>
<gene>
    <name evidence="5" type="ORF">BDV28DRAFT_148410</name>
</gene>
<dbReference type="EMBL" id="ML739108">
    <property type="protein sequence ID" value="KAE8353100.1"/>
    <property type="molecule type" value="Genomic_DNA"/>
</dbReference>
<keyword evidence="2" id="KW-0560">Oxidoreductase</keyword>
<dbReference type="InterPro" id="IPR050231">
    <property type="entry name" value="Iron_ascorbate_oxido_reductase"/>
</dbReference>
<dbReference type="Proteomes" id="UP000327118">
    <property type="component" value="Unassembled WGS sequence"/>
</dbReference>
<dbReference type="AlphaFoldDB" id="A0A5N6ZAK5"/>
<dbReference type="PANTHER" id="PTHR47990">
    <property type="entry name" value="2-OXOGLUTARATE (2OG) AND FE(II)-DEPENDENT OXYGENASE SUPERFAMILY PROTEIN-RELATED"/>
    <property type="match status" value="1"/>
</dbReference>
<evidence type="ECO:0000313" key="5">
    <source>
        <dbReference type="EMBL" id="KAE8353100.1"/>
    </source>
</evidence>
<dbReference type="OrthoDB" id="288590at2759"/>
<evidence type="ECO:0000256" key="3">
    <source>
        <dbReference type="SAM" id="MobiDB-lite"/>
    </source>
</evidence>
<evidence type="ECO:0000256" key="1">
    <source>
        <dbReference type="ARBA" id="ARBA00008056"/>
    </source>
</evidence>
<dbReference type="PROSITE" id="PS51471">
    <property type="entry name" value="FE2OG_OXY"/>
    <property type="match status" value="1"/>
</dbReference>
<reference evidence="6" key="1">
    <citation type="submission" date="2019-04" db="EMBL/GenBank/DDBJ databases">
        <title>Friends and foes A comparative genomics studyof 23 Aspergillus species from section Flavi.</title>
        <authorList>
            <consortium name="DOE Joint Genome Institute"/>
            <person name="Kjaerbolling I."/>
            <person name="Vesth T."/>
            <person name="Frisvad J.C."/>
            <person name="Nybo J.L."/>
            <person name="Theobald S."/>
            <person name="Kildgaard S."/>
            <person name="Isbrandt T."/>
            <person name="Kuo A."/>
            <person name="Sato A."/>
            <person name="Lyhne E.K."/>
            <person name="Kogle M.E."/>
            <person name="Wiebenga A."/>
            <person name="Kun R.S."/>
            <person name="Lubbers R.J."/>
            <person name="Makela M.R."/>
            <person name="Barry K."/>
            <person name="Chovatia M."/>
            <person name="Clum A."/>
            <person name="Daum C."/>
            <person name="Haridas S."/>
            <person name="He G."/>
            <person name="LaButti K."/>
            <person name="Lipzen A."/>
            <person name="Mondo S."/>
            <person name="Riley R."/>
            <person name="Salamov A."/>
            <person name="Simmons B.A."/>
            <person name="Magnuson J.K."/>
            <person name="Henrissat B."/>
            <person name="Mortensen U.H."/>
            <person name="Larsen T.O."/>
            <person name="Devries R.P."/>
            <person name="Grigoriev I.V."/>
            <person name="Machida M."/>
            <person name="Baker S.E."/>
            <person name="Andersen M.R."/>
        </authorList>
    </citation>
    <scope>NUCLEOTIDE SEQUENCE [LARGE SCALE GENOMIC DNA]</scope>
    <source>
        <strain evidence="6">CBS 553.77</strain>
    </source>
</reference>
<sequence length="361" mass="40299">MPTQTYFDKCQPFPEGVPTATLSRISYAKLLAHETDESTALFNACRDTGFFELDFQDDTAGQAFLQTAEAMFHVTEEVHAMDVAELMKYTYQPPGWLFGYKWIGDSKVEDGRLDRFAFYNVSRDDITGVMKPPLSNPSCIESRRSLFTSYMTQAHAITTLICSHLDVHLGLPRGTLSSLQPLDLPSGTSLRMLYYPPHPPEDRRNSLVGHTDIGTLTILFNVVGGLQILTPGGDPQDEASWRYTRPVPGCALVNLGDAMVEWTAGILRSNMHRVTFAPGDQGKMPRYSLAYLVRPYGDAPMKRLSEGDSIVPGLEDGEEANDMTAREWETYRTVAIRDGRDNARSRGGRRLDSSAKKKESR</sequence>
<name>A0A5N6ZAK5_9EURO</name>
<organism evidence="5 6">
    <name type="scientific">Aspergillus coremiiformis</name>
    <dbReference type="NCBI Taxonomy" id="138285"/>
    <lineage>
        <taxon>Eukaryota</taxon>
        <taxon>Fungi</taxon>
        <taxon>Dikarya</taxon>
        <taxon>Ascomycota</taxon>
        <taxon>Pezizomycotina</taxon>
        <taxon>Eurotiomycetes</taxon>
        <taxon>Eurotiomycetidae</taxon>
        <taxon>Eurotiales</taxon>
        <taxon>Aspergillaceae</taxon>
        <taxon>Aspergillus</taxon>
        <taxon>Aspergillus subgen. Circumdati</taxon>
    </lineage>
</organism>
<dbReference type="GO" id="GO:0046872">
    <property type="term" value="F:metal ion binding"/>
    <property type="evidence" value="ECO:0007669"/>
    <property type="project" value="UniProtKB-KW"/>
</dbReference>
<feature type="region of interest" description="Disordered" evidence="3">
    <location>
        <begin position="337"/>
        <end position="361"/>
    </location>
</feature>
<keyword evidence="6" id="KW-1185">Reference proteome</keyword>
<dbReference type="SUPFAM" id="SSF51197">
    <property type="entry name" value="Clavaminate synthase-like"/>
    <property type="match status" value="1"/>
</dbReference>
<evidence type="ECO:0000259" key="4">
    <source>
        <dbReference type="PROSITE" id="PS51471"/>
    </source>
</evidence>
<proteinExistence type="inferred from homology"/>
<accession>A0A5N6ZAK5</accession>
<keyword evidence="2" id="KW-0479">Metal-binding</keyword>
<keyword evidence="2" id="KW-0408">Iron</keyword>
<evidence type="ECO:0000256" key="2">
    <source>
        <dbReference type="RuleBase" id="RU003682"/>
    </source>
</evidence>
<dbReference type="InterPro" id="IPR044861">
    <property type="entry name" value="IPNS-like_FE2OG_OXY"/>
</dbReference>
<dbReference type="FunFam" id="2.60.120.330:FF:000045">
    <property type="entry name" value="Oxidoreductase, 2OG-Fe(II) oxygenase family, putative"/>
    <property type="match status" value="1"/>
</dbReference>
<dbReference type="InterPro" id="IPR005123">
    <property type="entry name" value="Oxoglu/Fe-dep_dioxygenase_dom"/>
</dbReference>
<dbReference type="GO" id="GO:0016491">
    <property type="term" value="F:oxidoreductase activity"/>
    <property type="evidence" value="ECO:0007669"/>
    <property type="project" value="UniProtKB-KW"/>
</dbReference>
<dbReference type="Gene3D" id="2.60.120.330">
    <property type="entry name" value="B-lactam Antibiotic, Isopenicillin N Synthase, Chain"/>
    <property type="match status" value="1"/>
</dbReference>
<protein>
    <submittedName>
        <fullName evidence="5">Oxidoreductase</fullName>
    </submittedName>
</protein>
<feature type="domain" description="Fe2OG dioxygenase" evidence="4">
    <location>
        <begin position="186"/>
        <end position="295"/>
    </location>
</feature>
<dbReference type="InterPro" id="IPR027443">
    <property type="entry name" value="IPNS-like_sf"/>
</dbReference>